<evidence type="ECO:0000256" key="4">
    <source>
        <dbReference type="ARBA" id="ARBA00022490"/>
    </source>
</evidence>
<keyword evidence="4" id="KW-0963">Cytoplasm</keyword>
<protein>
    <recommendedName>
        <fullName evidence="3">N(6)-L-threonylcarbamoyladenine synthase</fullName>
        <ecNumber evidence="3">2.3.1.234</ecNumber>
    </recommendedName>
    <alternativeName>
        <fullName evidence="9">N6-L-threonylcarbamoyladenine synthase</fullName>
    </alternativeName>
</protein>
<dbReference type="GO" id="GO:0000408">
    <property type="term" value="C:EKC/KEOPS complex"/>
    <property type="evidence" value="ECO:0007669"/>
    <property type="project" value="UniProtKB-ARBA"/>
</dbReference>
<dbReference type="GO" id="GO:0005634">
    <property type="term" value="C:nucleus"/>
    <property type="evidence" value="ECO:0007669"/>
    <property type="project" value="UniProtKB-SubCell"/>
</dbReference>
<feature type="domain" description="Gcp-like" evidence="11">
    <location>
        <begin position="24"/>
        <end position="249"/>
    </location>
</feature>
<dbReference type="EMBL" id="JAAOIC020000048">
    <property type="protein sequence ID" value="KAG8036709.1"/>
    <property type="molecule type" value="Genomic_DNA"/>
</dbReference>
<keyword evidence="13" id="KW-1185">Reference proteome</keyword>
<dbReference type="InterPro" id="IPR017861">
    <property type="entry name" value="KAE1/TsaD"/>
</dbReference>
<evidence type="ECO:0000256" key="2">
    <source>
        <dbReference type="ARBA" id="ARBA00004496"/>
    </source>
</evidence>
<dbReference type="NCBIfam" id="TIGR00329">
    <property type="entry name" value="gcp_kae1"/>
    <property type="match status" value="1"/>
</dbReference>
<dbReference type="InterPro" id="IPR000905">
    <property type="entry name" value="Gcp-like_dom"/>
</dbReference>
<evidence type="ECO:0000256" key="7">
    <source>
        <dbReference type="ARBA" id="ARBA00022723"/>
    </source>
</evidence>
<evidence type="ECO:0000313" key="12">
    <source>
        <dbReference type="EMBL" id="KAG8036709.1"/>
    </source>
</evidence>
<name>A0A8J5V7E3_9HYME</name>
<evidence type="ECO:0000259" key="11">
    <source>
        <dbReference type="Pfam" id="PF00814"/>
    </source>
</evidence>
<dbReference type="AlphaFoldDB" id="A0A8J5V7E3"/>
<dbReference type="GO" id="GO:0061711">
    <property type="term" value="F:tRNA N(6)-L-threonylcarbamoyladenine synthase activity"/>
    <property type="evidence" value="ECO:0007669"/>
    <property type="project" value="UniProtKB-EC"/>
</dbReference>
<gene>
    <name evidence="12" type="ORF">G9C98_004031</name>
</gene>
<dbReference type="GO" id="GO:0046872">
    <property type="term" value="F:metal ion binding"/>
    <property type="evidence" value="ECO:0007669"/>
    <property type="project" value="UniProtKB-KW"/>
</dbReference>
<comment type="caution">
    <text evidence="12">The sequence shown here is derived from an EMBL/GenBank/DDBJ whole genome shotgun (WGS) entry which is preliminary data.</text>
</comment>
<evidence type="ECO:0000256" key="10">
    <source>
        <dbReference type="ARBA" id="ARBA00048117"/>
    </source>
</evidence>
<dbReference type="PANTHER" id="PTHR11735:SF14">
    <property type="entry name" value="TRNA N6-ADENOSINE THREONYLCARBAMOYLTRANSFERASE"/>
    <property type="match status" value="1"/>
</dbReference>
<keyword evidence="7" id="KW-0479">Metal-binding</keyword>
<dbReference type="GO" id="GO:0070525">
    <property type="term" value="P:tRNA threonylcarbamoyladenosine metabolic process"/>
    <property type="evidence" value="ECO:0007669"/>
    <property type="project" value="UniProtKB-ARBA"/>
</dbReference>
<evidence type="ECO:0000256" key="9">
    <source>
        <dbReference type="ARBA" id="ARBA00030439"/>
    </source>
</evidence>
<dbReference type="PROSITE" id="PS01016">
    <property type="entry name" value="GLYCOPROTEASE"/>
    <property type="match status" value="1"/>
</dbReference>
<evidence type="ECO:0000256" key="3">
    <source>
        <dbReference type="ARBA" id="ARBA00012156"/>
    </source>
</evidence>
<dbReference type="CDD" id="cd24132">
    <property type="entry name" value="ASKHA_NBD_OSGEP_like_euk"/>
    <property type="match status" value="1"/>
</dbReference>
<dbReference type="EC" id="2.3.1.234" evidence="3"/>
<evidence type="ECO:0000313" key="13">
    <source>
        <dbReference type="Proteomes" id="UP000729913"/>
    </source>
</evidence>
<dbReference type="InterPro" id="IPR017860">
    <property type="entry name" value="Peptidase_M22_CS"/>
</dbReference>
<keyword evidence="6" id="KW-0819">tRNA processing</keyword>
<evidence type="ECO:0000256" key="6">
    <source>
        <dbReference type="ARBA" id="ARBA00022694"/>
    </source>
</evidence>
<organism evidence="12 13">
    <name type="scientific">Cotesia typhae</name>
    <dbReference type="NCBI Taxonomy" id="2053667"/>
    <lineage>
        <taxon>Eukaryota</taxon>
        <taxon>Metazoa</taxon>
        <taxon>Ecdysozoa</taxon>
        <taxon>Arthropoda</taxon>
        <taxon>Hexapoda</taxon>
        <taxon>Insecta</taxon>
        <taxon>Pterygota</taxon>
        <taxon>Neoptera</taxon>
        <taxon>Endopterygota</taxon>
        <taxon>Hymenoptera</taxon>
        <taxon>Apocrita</taxon>
        <taxon>Ichneumonoidea</taxon>
        <taxon>Braconidae</taxon>
        <taxon>Microgastrinae</taxon>
        <taxon>Cotesia</taxon>
    </lineage>
</organism>
<dbReference type="OrthoDB" id="10254073at2759"/>
<accession>A0A8J5V7E3</accession>
<dbReference type="Pfam" id="PF00814">
    <property type="entry name" value="TsaD"/>
    <property type="match status" value="1"/>
</dbReference>
<dbReference type="FunFam" id="3.30.420.40:FF:000038">
    <property type="entry name" value="Probable tRNA N6-adenosine threonylcarbamoyltransferase"/>
    <property type="match status" value="1"/>
</dbReference>
<evidence type="ECO:0000256" key="1">
    <source>
        <dbReference type="ARBA" id="ARBA00004123"/>
    </source>
</evidence>
<comment type="subcellular location">
    <subcellularLocation>
        <location evidence="2">Cytoplasm</location>
    </subcellularLocation>
    <subcellularLocation>
        <location evidence="1">Nucleus</location>
    </subcellularLocation>
</comment>
<keyword evidence="5" id="KW-0808">Transferase</keyword>
<reference evidence="12" key="2">
    <citation type="submission" date="2021-04" db="EMBL/GenBank/DDBJ databases">
        <title>Genome-wide patterns of bracovirus chromosomal integration into multiple host tissues during parasitism.</title>
        <authorList>
            <person name="Chebbi M.A.C."/>
        </authorList>
    </citation>
    <scope>NUCLEOTIDE SEQUENCE</scope>
    <source>
        <tissue evidence="12">Whole body</tissue>
    </source>
</reference>
<keyword evidence="8" id="KW-0012">Acyltransferase</keyword>
<dbReference type="PANTHER" id="PTHR11735">
    <property type="entry name" value="TRNA N6-ADENOSINE THREONYLCARBAMOYLTRANSFERASE"/>
    <property type="match status" value="1"/>
</dbReference>
<sequence>MVIAIGFEGSANKLAVGIICDNEVLSNVRRTYITPPGEGFLPKETAIHHRTHVLEVLKQALSDAKLTMKDVDVICYTKGPGMGGPLTVLALVARTVAQMYNKPMVAVNHCVGHIEMGRLITGSKDPTILYVSGGNTQIIAYSRQRYRIFGETIDIAVGNCLDRFARLLTLSNDPSPGYNIEQMAKKGKKLAPLPYVVKGMDVSFSGILSHIEERLDDWLSTGKYTKEDLCFSLQETTFAMLIEITDYEVAQSYTVDGGGEVLRRRMRARC</sequence>
<dbReference type="GO" id="GO:0005737">
    <property type="term" value="C:cytoplasm"/>
    <property type="evidence" value="ECO:0007669"/>
    <property type="project" value="UniProtKB-SubCell"/>
</dbReference>
<proteinExistence type="predicted"/>
<reference evidence="12" key="1">
    <citation type="submission" date="2020-03" db="EMBL/GenBank/DDBJ databases">
        <authorList>
            <person name="Chebbi M.A."/>
            <person name="Drezen J.M."/>
        </authorList>
    </citation>
    <scope>NUCLEOTIDE SEQUENCE</scope>
    <source>
        <tissue evidence="12">Whole body</tissue>
    </source>
</reference>
<dbReference type="GO" id="GO:0006400">
    <property type="term" value="P:tRNA modification"/>
    <property type="evidence" value="ECO:0007669"/>
    <property type="project" value="UniProtKB-ARBA"/>
</dbReference>
<comment type="catalytic activity">
    <reaction evidence="10">
        <text>L-threonylcarbamoyladenylate + adenosine(37) in tRNA = N(6)-L-threonylcarbamoyladenosine(37) in tRNA + AMP + H(+)</text>
        <dbReference type="Rhea" id="RHEA:37059"/>
        <dbReference type="Rhea" id="RHEA-COMP:10162"/>
        <dbReference type="Rhea" id="RHEA-COMP:10163"/>
        <dbReference type="ChEBI" id="CHEBI:15378"/>
        <dbReference type="ChEBI" id="CHEBI:73682"/>
        <dbReference type="ChEBI" id="CHEBI:74411"/>
        <dbReference type="ChEBI" id="CHEBI:74418"/>
        <dbReference type="ChEBI" id="CHEBI:456215"/>
        <dbReference type="EC" id="2.3.1.234"/>
    </reaction>
</comment>
<dbReference type="Proteomes" id="UP000729913">
    <property type="component" value="Unassembled WGS sequence"/>
</dbReference>
<evidence type="ECO:0000256" key="5">
    <source>
        <dbReference type="ARBA" id="ARBA00022679"/>
    </source>
</evidence>
<evidence type="ECO:0000256" key="8">
    <source>
        <dbReference type="ARBA" id="ARBA00023315"/>
    </source>
</evidence>